<feature type="compositionally biased region" description="Basic and acidic residues" evidence="1">
    <location>
        <begin position="113"/>
        <end position="128"/>
    </location>
</feature>
<feature type="region of interest" description="Disordered" evidence="1">
    <location>
        <begin position="109"/>
        <end position="128"/>
    </location>
</feature>
<sequence>MKNFILGLVIGAVITGIIGYTAAIPKIKQEAYDTGMAEGTKKGEAAGNAAGIAEGLAQAQTKMQAEQSRAKDSLAALLEKERTTKKVVYKEKDPTPAIQNWHVIGGNIADPITEDKEPAKAPAETEQK</sequence>
<evidence type="ECO:0000256" key="1">
    <source>
        <dbReference type="SAM" id="MobiDB-lite"/>
    </source>
</evidence>
<comment type="caution">
    <text evidence="2">The sequence shown here is derived from an EMBL/GenBank/DDBJ whole genome shotgun (WGS) entry which is preliminary data.</text>
</comment>
<name>A0ABP8MY33_9BACT</name>
<dbReference type="RefSeq" id="WP_344827923.1">
    <property type="nucleotide sequence ID" value="NZ_BAABEZ010000024.1"/>
</dbReference>
<protein>
    <recommendedName>
        <fullName evidence="4">YtxH domain-containing protein</fullName>
    </recommendedName>
</protein>
<gene>
    <name evidence="2" type="ORF">GCM10023092_25800</name>
</gene>
<keyword evidence="3" id="KW-1185">Reference proteome</keyword>
<evidence type="ECO:0000313" key="2">
    <source>
        <dbReference type="EMBL" id="GAA4458062.1"/>
    </source>
</evidence>
<evidence type="ECO:0008006" key="4">
    <source>
        <dbReference type="Google" id="ProtNLM"/>
    </source>
</evidence>
<dbReference type="Proteomes" id="UP001501410">
    <property type="component" value="Unassembled WGS sequence"/>
</dbReference>
<accession>A0ABP8MY33</accession>
<reference evidence="3" key="1">
    <citation type="journal article" date="2019" name="Int. J. Syst. Evol. Microbiol.">
        <title>The Global Catalogue of Microorganisms (GCM) 10K type strain sequencing project: providing services to taxonomists for standard genome sequencing and annotation.</title>
        <authorList>
            <consortium name="The Broad Institute Genomics Platform"/>
            <consortium name="The Broad Institute Genome Sequencing Center for Infectious Disease"/>
            <person name="Wu L."/>
            <person name="Ma J."/>
        </authorList>
    </citation>
    <scope>NUCLEOTIDE SEQUENCE [LARGE SCALE GENOMIC DNA]</scope>
    <source>
        <strain evidence="3">JCM 31921</strain>
    </source>
</reference>
<dbReference type="EMBL" id="BAABEZ010000024">
    <property type="protein sequence ID" value="GAA4458062.1"/>
    <property type="molecule type" value="Genomic_DNA"/>
</dbReference>
<organism evidence="2 3">
    <name type="scientific">Rurimicrobium arvi</name>
    <dbReference type="NCBI Taxonomy" id="2049916"/>
    <lineage>
        <taxon>Bacteria</taxon>
        <taxon>Pseudomonadati</taxon>
        <taxon>Bacteroidota</taxon>
        <taxon>Chitinophagia</taxon>
        <taxon>Chitinophagales</taxon>
        <taxon>Chitinophagaceae</taxon>
        <taxon>Rurimicrobium</taxon>
    </lineage>
</organism>
<proteinExistence type="predicted"/>
<evidence type="ECO:0000313" key="3">
    <source>
        <dbReference type="Proteomes" id="UP001501410"/>
    </source>
</evidence>